<keyword evidence="2" id="KW-0812">Transmembrane</keyword>
<dbReference type="AlphaFoldDB" id="A0A6M0K5K6"/>
<proteinExistence type="predicted"/>
<gene>
    <name evidence="3" type="ORF">G3446_20430</name>
</gene>
<name>A0A6M0K5K6_9GAMM</name>
<accession>A0A6M0K5K6</accession>
<keyword evidence="2" id="KW-0472">Membrane</keyword>
<dbReference type="GO" id="GO:0016787">
    <property type="term" value="F:hydrolase activity"/>
    <property type="evidence" value="ECO:0007669"/>
    <property type="project" value="UniProtKB-KW"/>
</dbReference>
<keyword evidence="2" id="KW-1133">Transmembrane helix</keyword>
<dbReference type="InterPro" id="IPR017495">
    <property type="entry name" value="PuhC"/>
</dbReference>
<dbReference type="NCBIfam" id="TIGR03054">
    <property type="entry name" value="photo_alph_chp1"/>
    <property type="match status" value="1"/>
</dbReference>
<comment type="caution">
    <text evidence="3">The sequence shown here is derived from an EMBL/GenBank/DDBJ whole genome shotgun (WGS) entry which is preliminary data.</text>
</comment>
<feature type="compositionally biased region" description="Basic residues" evidence="1">
    <location>
        <begin position="21"/>
        <end position="32"/>
    </location>
</feature>
<evidence type="ECO:0000313" key="3">
    <source>
        <dbReference type="EMBL" id="NEV64223.1"/>
    </source>
</evidence>
<organism evidence="3 4">
    <name type="scientific">Thiorhodococcus minor</name>
    <dbReference type="NCBI Taxonomy" id="57489"/>
    <lineage>
        <taxon>Bacteria</taxon>
        <taxon>Pseudomonadati</taxon>
        <taxon>Pseudomonadota</taxon>
        <taxon>Gammaproteobacteria</taxon>
        <taxon>Chromatiales</taxon>
        <taxon>Chromatiaceae</taxon>
        <taxon>Thiorhodococcus</taxon>
    </lineage>
</organism>
<keyword evidence="3" id="KW-0378">Hydrolase</keyword>
<reference evidence="3 4" key="1">
    <citation type="submission" date="2020-02" db="EMBL/GenBank/DDBJ databases">
        <title>Genome sequences of Thiorhodococcus mannitoliphagus and Thiorhodococcus minor, purple sulfur photosynthetic bacteria in the gammaproteobacterial family, Chromatiaceae.</title>
        <authorList>
            <person name="Aviles F.A."/>
            <person name="Meyer T.E."/>
            <person name="Kyndt J.A."/>
        </authorList>
    </citation>
    <scope>NUCLEOTIDE SEQUENCE [LARGE SCALE GENOMIC DNA]</scope>
    <source>
        <strain evidence="3 4">DSM 11518</strain>
    </source>
</reference>
<dbReference type="EMBL" id="JAAIJQ010000079">
    <property type="protein sequence ID" value="NEV64223.1"/>
    <property type="molecule type" value="Genomic_DNA"/>
</dbReference>
<evidence type="ECO:0000256" key="1">
    <source>
        <dbReference type="SAM" id="MobiDB-lite"/>
    </source>
</evidence>
<feature type="transmembrane region" description="Helical" evidence="2">
    <location>
        <begin position="64"/>
        <end position="83"/>
    </location>
</feature>
<evidence type="ECO:0000313" key="4">
    <source>
        <dbReference type="Proteomes" id="UP000483379"/>
    </source>
</evidence>
<dbReference type="Proteomes" id="UP000483379">
    <property type="component" value="Unassembled WGS sequence"/>
</dbReference>
<keyword evidence="4" id="KW-1185">Reference proteome</keyword>
<feature type="region of interest" description="Disordered" evidence="1">
    <location>
        <begin position="1"/>
        <end position="55"/>
    </location>
</feature>
<evidence type="ECO:0000256" key="2">
    <source>
        <dbReference type="SAM" id="Phobius"/>
    </source>
</evidence>
<protein>
    <submittedName>
        <fullName evidence="3">Phosphonoacetaldehyde hydrolase</fullName>
    </submittedName>
</protein>
<sequence length="204" mass="22564">MPPRLLRSWPGRSRPTQKNPTKSRRTRRRRVSSRLSRASPPKANPFPKRSSVSDPFEERPFPKGVLIAVAALLSFTIIMIAVARITGVMLPQAPVTEEVQSREIMFVDQEDGSTTVKDATTGELIQTLPPGSEGFIRGVLRSMARQRRGYDATLDMPFRLARRESGDLTLEDPVTGILLDLRAYGETNQASFAELMPVASSGAE</sequence>